<dbReference type="GO" id="GO:0006310">
    <property type="term" value="P:DNA recombination"/>
    <property type="evidence" value="ECO:0007669"/>
    <property type="project" value="UniProtKB-UniRule"/>
</dbReference>
<dbReference type="Pfam" id="PF02565">
    <property type="entry name" value="RecO_C"/>
    <property type="match status" value="1"/>
</dbReference>
<comment type="function">
    <text evidence="1 8">Involved in DNA repair and RecF pathway recombination.</text>
</comment>
<evidence type="ECO:0000256" key="5">
    <source>
        <dbReference type="ARBA" id="ARBA00023172"/>
    </source>
</evidence>
<reference evidence="10" key="1">
    <citation type="journal article" date="2018" name="Int. J. Syst. Evol. Microbiol.">
        <title>Neptunicella marina gen. nov., sp. nov., isolated from surface seawater.</title>
        <authorList>
            <person name="Liu X."/>
            <person name="Lai Q."/>
            <person name="Du Y."/>
            <person name="Zhang X."/>
            <person name="Liu Z."/>
            <person name="Sun F."/>
            <person name="Shao Z."/>
        </authorList>
    </citation>
    <scope>NUCLEOTIDE SEQUENCE</scope>
    <source>
        <strain evidence="10">S27-2</strain>
    </source>
</reference>
<dbReference type="SUPFAM" id="SSF57863">
    <property type="entry name" value="ArfGap/RecO-like zinc finger"/>
    <property type="match status" value="1"/>
</dbReference>
<evidence type="ECO:0000259" key="9">
    <source>
        <dbReference type="Pfam" id="PF11967"/>
    </source>
</evidence>
<dbReference type="Gene3D" id="1.20.1440.120">
    <property type="entry name" value="Recombination protein O, C-terminal domain"/>
    <property type="match status" value="1"/>
</dbReference>
<proteinExistence type="inferred from homology"/>
<dbReference type="InterPro" id="IPR037278">
    <property type="entry name" value="ARFGAP/RecO"/>
</dbReference>
<evidence type="ECO:0000256" key="6">
    <source>
        <dbReference type="ARBA" id="ARBA00023204"/>
    </source>
</evidence>
<dbReference type="GO" id="GO:0043590">
    <property type="term" value="C:bacterial nucleoid"/>
    <property type="evidence" value="ECO:0007669"/>
    <property type="project" value="TreeGrafter"/>
</dbReference>
<evidence type="ECO:0000256" key="7">
    <source>
        <dbReference type="ARBA" id="ARBA00033409"/>
    </source>
</evidence>
<name>A0A8J6IW92_9ALTE</name>
<evidence type="ECO:0000313" key="11">
    <source>
        <dbReference type="Proteomes" id="UP000601768"/>
    </source>
</evidence>
<dbReference type="GO" id="GO:0006302">
    <property type="term" value="P:double-strand break repair"/>
    <property type="evidence" value="ECO:0007669"/>
    <property type="project" value="TreeGrafter"/>
</dbReference>
<organism evidence="10 11">
    <name type="scientific">Neptunicella marina</name>
    <dbReference type="NCBI Taxonomy" id="2125989"/>
    <lineage>
        <taxon>Bacteria</taxon>
        <taxon>Pseudomonadati</taxon>
        <taxon>Pseudomonadota</taxon>
        <taxon>Gammaproteobacteria</taxon>
        <taxon>Alteromonadales</taxon>
        <taxon>Alteromonadaceae</taxon>
        <taxon>Neptunicella</taxon>
    </lineage>
</organism>
<dbReference type="SUPFAM" id="SSF50249">
    <property type="entry name" value="Nucleic acid-binding proteins"/>
    <property type="match status" value="1"/>
</dbReference>
<keyword evidence="6 8" id="KW-0234">DNA repair</keyword>
<evidence type="ECO:0000256" key="4">
    <source>
        <dbReference type="ARBA" id="ARBA00022763"/>
    </source>
</evidence>
<dbReference type="NCBIfam" id="TIGR00613">
    <property type="entry name" value="reco"/>
    <property type="match status" value="1"/>
</dbReference>
<evidence type="ECO:0000256" key="1">
    <source>
        <dbReference type="ARBA" id="ARBA00003065"/>
    </source>
</evidence>
<comment type="caution">
    <text evidence="10">The sequence shown here is derived from an EMBL/GenBank/DDBJ whole genome shotgun (WGS) entry which is preliminary data.</text>
</comment>
<dbReference type="InterPro" id="IPR012340">
    <property type="entry name" value="NA-bd_OB-fold"/>
</dbReference>
<feature type="domain" description="DNA replication/recombination mediator RecO N-terminal" evidence="9">
    <location>
        <begin position="7"/>
        <end position="77"/>
    </location>
</feature>
<evidence type="ECO:0000256" key="3">
    <source>
        <dbReference type="ARBA" id="ARBA00021310"/>
    </source>
</evidence>
<dbReference type="InterPro" id="IPR042242">
    <property type="entry name" value="RecO_C"/>
</dbReference>
<dbReference type="InterPro" id="IPR003717">
    <property type="entry name" value="RecO"/>
</dbReference>
<evidence type="ECO:0000256" key="2">
    <source>
        <dbReference type="ARBA" id="ARBA00007452"/>
    </source>
</evidence>
<dbReference type="AlphaFoldDB" id="A0A8J6IW92"/>
<reference evidence="10" key="2">
    <citation type="submission" date="2020-08" db="EMBL/GenBank/DDBJ databases">
        <authorList>
            <person name="Lai Q."/>
        </authorList>
    </citation>
    <scope>NUCLEOTIDE SEQUENCE</scope>
    <source>
        <strain evidence="10">S27-2</strain>
    </source>
</reference>
<dbReference type="HAMAP" id="MF_00201">
    <property type="entry name" value="RecO"/>
    <property type="match status" value="1"/>
</dbReference>
<dbReference type="Pfam" id="PF11967">
    <property type="entry name" value="RecO_N"/>
    <property type="match status" value="1"/>
</dbReference>
<dbReference type="EMBL" id="JACNEP010000011">
    <property type="protein sequence ID" value="MBC3766860.1"/>
    <property type="molecule type" value="Genomic_DNA"/>
</dbReference>
<keyword evidence="4 8" id="KW-0227">DNA damage</keyword>
<comment type="similarity">
    <text evidence="2 8">Belongs to the RecO family.</text>
</comment>
<dbReference type="Gene3D" id="2.40.50.140">
    <property type="entry name" value="Nucleic acid-binding proteins"/>
    <property type="match status" value="1"/>
</dbReference>
<accession>A0A8J6IW92</accession>
<dbReference type="InterPro" id="IPR022572">
    <property type="entry name" value="DNA_rep/recomb_RecO_N"/>
</dbReference>
<evidence type="ECO:0000256" key="8">
    <source>
        <dbReference type="HAMAP-Rule" id="MF_00201"/>
    </source>
</evidence>
<evidence type="ECO:0000313" key="10">
    <source>
        <dbReference type="EMBL" id="MBC3766860.1"/>
    </source>
</evidence>
<protein>
    <recommendedName>
        <fullName evidence="3 8">DNA repair protein RecO</fullName>
    </recommendedName>
    <alternativeName>
        <fullName evidence="7 8">Recombination protein O</fullName>
    </alternativeName>
</protein>
<dbReference type="Proteomes" id="UP000601768">
    <property type="component" value="Unassembled WGS sequence"/>
</dbReference>
<keyword evidence="11" id="KW-1185">Reference proteome</keyword>
<sequence length="234" mass="26115">MNSDSPSRAFILHKREYRETSYLVDAFCVGQGKVSFVAKGVRSAKSGLKSLLQPFQPVELQFYGKHQLKNLAACESVGRSINLQGKSLYCGLYLNELLNRLLLSDYPCDELFEHYQQSLLQLAAGNDLEPVLREFELNLLQDLGYGFDFSADATQNAIAPDGTYQWIAEQGFVPVYATQQLKHVFIGADLLAVAGFDWTASSMSAAKLLCRMALQPLLGSKPLKSRELFMRENS</sequence>
<dbReference type="PANTHER" id="PTHR33991:SF1">
    <property type="entry name" value="DNA REPAIR PROTEIN RECO"/>
    <property type="match status" value="1"/>
</dbReference>
<dbReference type="PANTHER" id="PTHR33991">
    <property type="entry name" value="DNA REPAIR PROTEIN RECO"/>
    <property type="match status" value="1"/>
</dbReference>
<keyword evidence="5 8" id="KW-0233">DNA recombination</keyword>
<gene>
    <name evidence="8 10" type="primary">recO</name>
    <name evidence="10" type="ORF">H8B19_13320</name>
</gene>